<dbReference type="AlphaFoldDB" id="A0A6M3JZH0"/>
<accession>A0A6M3JZH0</accession>
<name>A0A6M3JZH0_9ZZZZ</name>
<sequence>MSGDGIKLLDLFCGAIDKQKNNVYSIIYKSGGYTIWERLNVYTVGKWLMLSDHQEKSFVLIDATKGTLKNCQVKEIAESVALPSQLTGEIKTGVTALKNAAKKHIRKVRYVFIRPTQIFIMNITRRALPRTLAHGEINTAMSVLKLSNYLGGSVLYAR</sequence>
<dbReference type="EMBL" id="MT142156">
    <property type="protein sequence ID" value="QJA75329.1"/>
    <property type="molecule type" value="Genomic_DNA"/>
</dbReference>
<evidence type="ECO:0000313" key="1">
    <source>
        <dbReference type="EMBL" id="QJA75329.1"/>
    </source>
</evidence>
<proteinExistence type="predicted"/>
<protein>
    <submittedName>
        <fullName evidence="1">Uncharacterized protein</fullName>
    </submittedName>
</protein>
<gene>
    <name evidence="1" type="ORF">MM415A01816_0008</name>
</gene>
<reference evidence="1" key="1">
    <citation type="submission" date="2020-03" db="EMBL/GenBank/DDBJ databases">
        <title>The deep terrestrial virosphere.</title>
        <authorList>
            <person name="Holmfeldt K."/>
            <person name="Nilsson E."/>
            <person name="Simone D."/>
            <person name="Lopez-Fernandez M."/>
            <person name="Wu X."/>
            <person name="de Brujin I."/>
            <person name="Lundin D."/>
            <person name="Andersson A."/>
            <person name="Bertilsson S."/>
            <person name="Dopson M."/>
        </authorList>
    </citation>
    <scope>NUCLEOTIDE SEQUENCE</scope>
    <source>
        <strain evidence="1">MM415A01816</strain>
    </source>
</reference>
<organism evidence="1">
    <name type="scientific">viral metagenome</name>
    <dbReference type="NCBI Taxonomy" id="1070528"/>
    <lineage>
        <taxon>unclassified sequences</taxon>
        <taxon>metagenomes</taxon>
        <taxon>organismal metagenomes</taxon>
    </lineage>
</organism>